<dbReference type="EMBL" id="MN739140">
    <property type="protein sequence ID" value="QHS90559.1"/>
    <property type="molecule type" value="Genomic_DNA"/>
</dbReference>
<organism evidence="1">
    <name type="scientific">viral metagenome</name>
    <dbReference type="NCBI Taxonomy" id="1070528"/>
    <lineage>
        <taxon>unclassified sequences</taxon>
        <taxon>metagenomes</taxon>
        <taxon>organismal metagenomes</taxon>
    </lineage>
</organism>
<evidence type="ECO:0000313" key="1">
    <source>
        <dbReference type="EMBL" id="QHS90559.1"/>
    </source>
</evidence>
<sequence length="412" mass="48449">MEHCLDIILLNATQISIRDLCNLSCVSKTSHESVYQFWKYRKNLHIRKKCIPNVDLQQMFYGGKCTTCGIFTKIRCSLYIATPFICIACVLQKCINMDTAKKKWRISDTDISKILGIKIGNKVYFDKLTVKNMAHDAFGGPKELLIAITGKARYTREKRIQQLLPCISRNREFQKTTFVESYLLNGKGGVKGLLVSKWNAFVKLVESLPHNDRNLVTYDSVWFKYYIDGEDALNNQIVKKRLQEQRGQQWLWFVKTINKCLWKRHDEIEYVVYGDIRVFENILERQLKYHMIEQKIVNYDPHMVKYITTYCKDFLYQQNITIDDAIKSLKEKYFFHTKTTYKYLLNRYKRCKVPIQYDTDHIKRMAVSLYMREHNNDIHDIPSSLHYLHTADVGSTASWPVDQGTANTEACT</sequence>
<dbReference type="AlphaFoldDB" id="A0A6C0BG53"/>
<name>A0A6C0BG53_9ZZZZ</name>
<accession>A0A6C0BG53</accession>
<protein>
    <submittedName>
        <fullName evidence="1">Uncharacterized protein</fullName>
    </submittedName>
</protein>
<reference evidence="1" key="1">
    <citation type="journal article" date="2020" name="Nature">
        <title>Giant virus diversity and host interactions through global metagenomics.</title>
        <authorList>
            <person name="Schulz F."/>
            <person name="Roux S."/>
            <person name="Paez-Espino D."/>
            <person name="Jungbluth S."/>
            <person name="Walsh D.A."/>
            <person name="Denef V.J."/>
            <person name="McMahon K.D."/>
            <person name="Konstantinidis K.T."/>
            <person name="Eloe-Fadrosh E.A."/>
            <person name="Kyrpides N.C."/>
            <person name="Woyke T."/>
        </authorList>
    </citation>
    <scope>NUCLEOTIDE SEQUENCE</scope>
    <source>
        <strain evidence="1">GVMAG-M-3300010354-11</strain>
    </source>
</reference>
<proteinExistence type="predicted"/>